<dbReference type="KEGG" id="aplc:110978393"/>
<dbReference type="SUPFAM" id="SSF47874">
    <property type="entry name" value="Annexin"/>
    <property type="match status" value="1"/>
</dbReference>
<evidence type="ECO:0000256" key="1">
    <source>
        <dbReference type="ARBA" id="ARBA00007831"/>
    </source>
</evidence>
<evidence type="ECO:0000256" key="4">
    <source>
        <dbReference type="ARBA" id="ARBA00023216"/>
    </source>
</evidence>
<evidence type="ECO:0000256" key="5">
    <source>
        <dbReference type="SAM" id="MobiDB-lite"/>
    </source>
</evidence>
<dbReference type="SMART" id="SM00335">
    <property type="entry name" value="ANX"/>
    <property type="match status" value="4"/>
</dbReference>
<organism evidence="6 7">
    <name type="scientific">Acanthaster planci</name>
    <name type="common">Crown-of-thorns starfish</name>
    <dbReference type="NCBI Taxonomy" id="133434"/>
    <lineage>
        <taxon>Eukaryota</taxon>
        <taxon>Metazoa</taxon>
        <taxon>Echinodermata</taxon>
        <taxon>Eleutherozoa</taxon>
        <taxon>Asterozoa</taxon>
        <taxon>Asteroidea</taxon>
        <taxon>Valvatacea</taxon>
        <taxon>Valvatida</taxon>
        <taxon>Acanthasteridae</taxon>
        <taxon>Acanthaster</taxon>
    </lineage>
</organism>
<dbReference type="OrthoDB" id="2163395at2759"/>
<feature type="compositionally biased region" description="Basic and acidic residues" evidence="5">
    <location>
        <begin position="893"/>
        <end position="910"/>
    </location>
</feature>
<dbReference type="AlphaFoldDB" id="A0A8B7Y763"/>
<comment type="similarity">
    <text evidence="1">Belongs to the annexin family.</text>
</comment>
<dbReference type="InterPro" id="IPR029488">
    <property type="entry name" value="Hmw/CFAP97"/>
</dbReference>
<evidence type="ECO:0000256" key="3">
    <source>
        <dbReference type="ARBA" id="ARBA00022737"/>
    </source>
</evidence>
<keyword evidence="4" id="KW-0041">Annexin</keyword>
<dbReference type="InterPro" id="IPR001464">
    <property type="entry name" value="Annexin"/>
</dbReference>
<dbReference type="GO" id="GO:0005634">
    <property type="term" value="C:nucleus"/>
    <property type="evidence" value="ECO:0007669"/>
    <property type="project" value="TreeGrafter"/>
</dbReference>
<dbReference type="GeneID" id="110978393"/>
<feature type="compositionally biased region" description="Polar residues" evidence="5">
    <location>
        <begin position="608"/>
        <end position="620"/>
    </location>
</feature>
<dbReference type="Pfam" id="PF13879">
    <property type="entry name" value="Hmw_CFAP97"/>
    <property type="match status" value="1"/>
</dbReference>
<feature type="compositionally biased region" description="Basic and acidic residues" evidence="5">
    <location>
        <begin position="244"/>
        <end position="266"/>
    </location>
</feature>
<feature type="compositionally biased region" description="Basic and acidic residues" evidence="5">
    <location>
        <begin position="785"/>
        <end position="805"/>
    </location>
</feature>
<feature type="region of interest" description="Disordered" evidence="5">
    <location>
        <begin position="571"/>
        <end position="910"/>
    </location>
</feature>
<dbReference type="GO" id="GO:0001786">
    <property type="term" value="F:phosphatidylserine binding"/>
    <property type="evidence" value="ECO:0007669"/>
    <property type="project" value="TreeGrafter"/>
</dbReference>
<dbReference type="PROSITE" id="PS51897">
    <property type="entry name" value="ANNEXIN_2"/>
    <property type="match status" value="3"/>
</dbReference>
<feature type="compositionally biased region" description="Basic and acidic residues" evidence="5">
    <location>
        <begin position="752"/>
        <end position="764"/>
    </location>
</feature>
<dbReference type="Pfam" id="PF00191">
    <property type="entry name" value="Annexin"/>
    <property type="match status" value="4"/>
</dbReference>
<dbReference type="PANTHER" id="PTHR10502">
    <property type="entry name" value="ANNEXIN"/>
    <property type="match status" value="1"/>
</dbReference>
<dbReference type="InterPro" id="IPR037104">
    <property type="entry name" value="Annexin_sf"/>
</dbReference>
<feature type="compositionally biased region" description="Polar residues" evidence="5">
    <location>
        <begin position="848"/>
        <end position="874"/>
    </location>
</feature>
<feature type="compositionally biased region" description="Polar residues" evidence="5">
    <location>
        <begin position="184"/>
        <end position="196"/>
    </location>
</feature>
<dbReference type="PRINTS" id="PR00196">
    <property type="entry name" value="ANNEXIN"/>
</dbReference>
<dbReference type="GO" id="GO:0012506">
    <property type="term" value="C:vesicle membrane"/>
    <property type="evidence" value="ECO:0007669"/>
    <property type="project" value="TreeGrafter"/>
</dbReference>
<dbReference type="RefSeq" id="XP_022089053.1">
    <property type="nucleotide sequence ID" value="XM_022233361.1"/>
</dbReference>
<keyword evidence="6" id="KW-1185">Reference proteome</keyword>
<dbReference type="PANTHER" id="PTHR10502:SF175">
    <property type="entry name" value="ANNEXIN A13"/>
    <property type="match status" value="1"/>
</dbReference>
<evidence type="ECO:0000313" key="7">
    <source>
        <dbReference type="RefSeq" id="XP_022089053.1"/>
    </source>
</evidence>
<dbReference type="GO" id="GO:0005737">
    <property type="term" value="C:cytoplasm"/>
    <property type="evidence" value="ECO:0007669"/>
    <property type="project" value="TreeGrafter"/>
</dbReference>
<accession>A0A8B7Y763</accession>
<proteinExistence type="inferred from homology"/>
<keyword evidence="3" id="KW-0677">Repeat</keyword>
<dbReference type="Proteomes" id="UP000694845">
    <property type="component" value="Unplaced"/>
</dbReference>
<name>A0A8B7Y763_ACAPL</name>
<comment type="similarity">
    <text evidence="2">Belongs to the CFAP97 family.</text>
</comment>
<feature type="compositionally biased region" description="Low complexity" evidence="5">
    <location>
        <begin position="626"/>
        <end position="635"/>
    </location>
</feature>
<feature type="compositionally biased region" description="Polar residues" evidence="5">
    <location>
        <begin position="771"/>
        <end position="784"/>
    </location>
</feature>
<evidence type="ECO:0000313" key="6">
    <source>
        <dbReference type="Proteomes" id="UP000694845"/>
    </source>
</evidence>
<evidence type="ECO:0000256" key="2">
    <source>
        <dbReference type="ARBA" id="ARBA00008315"/>
    </source>
</evidence>
<feature type="compositionally biased region" description="Polar residues" evidence="5">
    <location>
        <begin position="203"/>
        <end position="218"/>
    </location>
</feature>
<dbReference type="InterPro" id="IPR018502">
    <property type="entry name" value="Annexin_repeat"/>
</dbReference>
<feature type="compositionally biased region" description="Basic and acidic residues" evidence="5">
    <location>
        <begin position="702"/>
        <end position="711"/>
    </location>
</feature>
<dbReference type="GO" id="GO:0005544">
    <property type="term" value="F:calcium-dependent phospholipid binding"/>
    <property type="evidence" value="ECO:0007669"/>
    <property type="project" value="InterPro"/>
</dbReference>
<dbReference type="Gene3D" id="1.10.220.10">
    <property type="entry name" value="Annexin"/>
    <property type="match status" value="4"/>
</dbReference>
<gene>
    <name evidence="7" type="primary">LOC110978393</name>
</gene>
<feature type="region of interest" description="Disordered" evidence="5">
    <location>
        <begin position="184"/>
        <end position="266"/>
    </location>
</feature>
<reference evidence="7" key="1">
    <citation type="submission" date="2025-08" db="UniProtKB">
        <authorList>
            <consortium name="RefSeq"/>
        </authorList>
    </citation>
    <scope>IDENTIFICATION</scope>
</reference>
<feature type="compositionally biased region" description="Basic and acidic residues" evidence="5">
    <location>
        <begin position="727"/>
        <end position="742"/>
    </location>
</feature>
<feature type="compositionally biased region" description="Polar residues" evidence="5">
    <location>
        <begin position="825"/>
        <end position="839"/>
    </location>
</feature>
<protein>
    <submittedName>
        <fullName evidence="7">Uncharacterized protein LOC110978393</fullName>
    </submittedName>
</protein>
<dbReference type="OMA" id="CAMYMAE"/>
<sequence length="910" mass="102044">MLKMPRQTGAFPPVNNLLQKKWNAKAYKQHLEKRKSVKTSLNTKTPKSYLHLQLNLKKIQLEEQRQEAIDQENRILLAKLTKVIRSAGQLDNWNEDYDELPKSLNRPHMLREQERIAAENDKISKRLLSVTAEYNVDQWEDDYLLHEYYLTLKAQETKSFEVETRGFEEDEPHFYNRDQEVATANGSVHQSEPGQTETEEQVDQVSISPSGTSKNKTVVNKKAPTIFRRPKPQPKLPLLGHSRKKEEEKRKREAASKPAPYDDKEDAARLFKATKGMTKAETAFIHTLARRTYSQRQQTKEIFEKHYELDLEVELIEVLGDEWTDIISILLAKREMIDATALRQALKGELPLTDTVMGLLCTRNNAAISVIKKAYAKEYGTQLADDIKSETKGQLRHLFLAVAKGTRMEGSEIDPDRAKQDAEILNTESEEERWKADTGKLAELLRIASFSQIREVLEQYEQLYGRRVMDEIQQQLGGDYRDALQAMVKCLYHCAMYMAERFRISLVRQNSPSLIRLVITRSEIDMPQIRKAYRQRYGETLMDAISSICQEPYKKALINMVLVHGCPANQQDQQEGETRGAFSATKVPSLPKVTSPANKTKPVRRPSPNKTATLSPTNPLVKSVKAAQQQQQPPAKESILVSRRPGAVPKKTVTVVDPRAKQTPPSSGGKPSAIRQSPSKGKRPVLGSKVALSSPNKTSRKPSVEKKEKRISGTPRILKTDSQASLKTEDPKAHETQEKPDSQEIISTSRGTDNRDGSVVREKSAGGVDTSEVQPNMNVAQGTRSSEKSGPEDKVAENVDEDSSRKSVPQTEEGQTAVVDEGSSQKDVPQTGEGQTIIDNKNDEKAVVTQTNEEGQTQAEKQAILQSNGTQQVKPNPEADDGKKAAGSTIKLENAEDGSKEAGRNEKETE</sequence>
<dbReference type="GO" id="GO:0005886">
    <property type="term" value="C:plasma membrane"/>
    <property type="evidence" value="ECO:0007669"/>
    <property type="project" value="TreeGrafter"/>
</dbReference>
<dbReference type="GO" id="GO:0005509">
    <property type="term" value="F:calcium ion binding"/>
    <property type="evidence" value="ECO:0007669"/>
    <property type="project" value="InterPro"/>
</dbReference>